<dbReference type="RefSeq" id="WP_063870494.1">
    <property type="nucleotide sequence ID" value="NZ_JYFN01000052.1"/>
</dbReference>
<dbReference type="InterPro" id="IPR050366">
    <property type="entry name" value="BP-dependent_transpt_permease"/>
</dbReference>
<evidence type="ECO:0000256" key="5">
    <source>
        <dbReference type="ARBA" id="ARBA00022989"/>
    </source>
</evidence>
<dbReference type="Gene3D" id="1.10.3720.10">
    <property type="entry name" value="MetI-like"/>
    <property type="match status" value="1"/>
</dbReference>
<dbReference type="PATRIC" id="fig|1502723.3.peg.5128"/>
<dbReference type="Proteomes" id="UP000032545">
    <property type="component" value="Unassembled WGS sequence"/>
</dbReference>
<evidence type="ECO:0000256" key="4">
    <source>
        <dbReference type="ARBA" id="ARBA00022692"/>
    </source>
</evidence>
<feature type="region of interest" description="Disordered" evidence="8">
    <location>
        <begin position="274"/>
        <end position="336"/>
    </location>
</feature>
<dbReference type="GO" id="GO:0005886">
    <property type="term" value="C:plasma membrane"/>
    <property type="evidence" value="ECO:0007669"/>
    <property type="project" value="UniProtKB-SubCell"/>
</dbReference>
<dbReference type="PANTHER" id="PTHR43386:SF25">
    <property type="entry name" value="PEPTIDE ABC TRANSPORTER PERMEASE PROTEIN"/>
    <property type="match status" value="1"/>
</dbReference>
<evidence type="ECO:0000313" key="11">
    <source>
        <dbReference type="Proteomes" id="UP000032545"/>
    </source>
</evidence>
<keyword evidence="11" id="KW-1185">Reference proteome</keyword>
<dbReference type="InterPro" id="IPR035906">
    <property type="entry name" value="MetI-like_sf"/>
</dbReference>
<feature type="compositionally biased region" description="Low complexity" evidence="8">
    <location>
        <begin position="311"/>
        <end position="323"/>
    </location>
</feature>
<keyword evidence="2 7" id="KW-0813">Transport</keyword>
<reference evidence="10 11" key="2">
    <citation type="journal article" date="2016" name="Genome Announc.">
        <title>Permanent Draft Genome Sequences for Two Variants of Frankia sp. Strain CpI1, the First Frankia Strain Isolated from Root Nodules of Comptonia peregrina.</title>
        <authorList>
            <person name="Oshone R."/>
            <person name="Hurst S.G.IV."/>
            <person name="Abebe-Akele F."/>
            <person name="Simpson S."/>
            <person name="Morris K."/>
            <person name="Thomas W.K."/>
            <person name="Tisa L.S."/>
        </authorList>
    </citation>
    <scope>NUCLEOTIDE SEQUENCE [LARGE SCALE GENOMIC DNA]</scope>
    <source>
        <strain evidence="11">CpI1-S</strain>
    </source>
</reference>
<dbReference type="GO" id="GO:0055085">
    <property type="term" value="P:transmembrane transport"/>
    <property type="evidence" value="ECO:0007669"/>
    <property type="project" value="InterPro"/>
</dbReference>
<dbReference type="OrthoDB" id="9812701at2"/>
<feature type="transmembrane region" description="Helical" evidence="7">
    <location>
        <begin position="117"/>
        <end position="136"/>
    </location>
</feature>
<protein>
    <submittedName>
        <fullName evidence="10">ABC-type dipeptide/oligopeptide/nickel transport system, permease component</fullName>
    </submittedName>
</protein>
<feature type="transmembrane region" description="Helical" evidence="7">
    <location>
        <begin position="242"/>
        <end position="267"/>
    </location>
</feature>
<comment type="caution">
    <text evidence="10">The sequence shown here is derived from an EMBL/GenBank/DDBJ whole genome shotgun (WGS) entry which is preliminary data.</text>
</comment>
<feature type="domain" description="ABC transmembrane type-1" evidence="9">
    <location>
        <begin position="78"/>
        <end position="267"/>
    </location>
</feature>
<sequence length="336" mass="34315">MTGSVGALVRGVWGSRSGRLGAVLSGLVVVAAVVSLVWTPYDPSRVDPAASWAPVGTAHWFGADRLGRDLFSQVLVGARTTLVVAVAATAIAAAVGVGLALLATLPPRLVAEGVAHLVDVLLAFPVLLLAMVLAAVYGGSRWTAIVAIGVGAGIGLGRVTRGEVRRVLGADYVLAARAAGAGTGRIVRRHVLPNIAPTVWVQLSLILGLSVLTEAALSYLGFGTPPPTPSWGRMLSELQPYLTLRPLTLLWPGLAVVLTVLGFNLLGDGLREAGDPRLRERPAGGSDGAPRTAAAATTPASTTPAPPAPAPMAAVAPTAGSAPRTRLRWVRGEGRA</sequence>
<comment type="subcellular location">
    <subcellularLocation>
        <location evidence="1 7">Cell membrane</location>
        <topology evidence="1 7">Multi-pass membrane protein</topology>
    </subcellularLocation>
</comment>
<accession>A0A0D8BBJ7</accession>
<dbReference type="PROSITE" id="PS50928">
    <property type="entry name" value="ABC_TM1"/>
    <property type="match status" value="1"/>
</dbReference>
<gene>
    <name evidence="10" type="ORF">FF36_04943</name>
</gene>
<reference evidence="11" key="1">
    <citation type="submission" date="2015-02" db="EMBL/GenBank/DDBJ databases">
        <title>Draft Genome of Frankia sp. CpI1-S.</title>
        <authorList>
            <person name="Oshone R.T."/>
            <person name="Ngom M."/>
            <person name="Ghodhbane-Gtari F."/>
            <person name="Gtari M."/>
            <person name="Morris K."/>
            <person name="Thomas K."/>
            <person name="Sen A."/>
            <person name="Tisa L.S."/>
        </authorList>
    </citation>
    <scope>NUCLEOTIDE SEQUENCE [LARGE SCALE GENOMIC DNA]</scope>
    <source>
        <strain evidence="11">CpI1-S</strain>
    </source>
</reference>
<keyword evidence="3" id="KW-1003">Cell membrane</keyword>
<feature type="transmembrane region" description="Helical" evidence="7">
    <location>
        <begin position="142"/>
        <end position="159"/>
    </location>
</feature>
<organism evidence="10 11">
    <name type="scientific">Frankia torreyi</name>
    <dbReference type="NCBI Taxonomy" id="1856"/>
    <lineage>
        <taxon>Bacteria</taxon>
        <taxon>Bacillati</taxon>
        <taxon>Actinomycetota</taxon>
        <taxon>Actinomycetes</taxon>
        <taxon>Frankiales</taxon>
        <taxon>Frankiaceae</taxon>
        <taxon>Frankia</taxon>
    </lineage>
</organism>
<evidence type="ECO:0000256" key="2">
    <source>
        <dbReference type="ARBA" id="ARBA00022448"/>
    </source>
</evidence>
<dbReference type="EMBL" id="JYFN01000052">
    <property type="protein sequence ID" value="KJE20737.1"/>
    <property type="molecule type" value="Genomic_DNA"/>
</dbReference>
<dbReference type="InterPro" id="IPR000515">
    <property type="entry name" value="MetI-like"/>
</dbReference>
<dbReference type="CDD" id="cd06261">
    <property type="entry name" value="TM_PBP2"/>
    <property type="match status" value="1"/>
</dbReference>
<dbReference type="SUPFAM" id="SSF161098">
    <property type="entry name" value="MetI-like"/>
    <property type="match status" value="1"/>
</dbReference>
<comment type="similarity">
    <text evidence="7">Belongs to the binding-protein-dependent transport system permease family.</text>
</comment>
<evidence type="ECO:0000256" key="1">
    <source>
        <dbReference type="ARBA" id="ARBA00004651"/>
    </source>
</evidence>
<keyword evidence="6 7" id="KW-0472">Membrane</keyword>
<keyword evidence="4 7" id="KW-0812">Transmembrane</keyword>
<evidence type="ECO:0000256" key="7">
    <source>
        <dbReference type="RuleBase" id="RU363032"/>
    </source>
</evidence>
<dbReference type="PANTHER" id="PTHR43386">
    <property type="entry name" value="OLIGOPEPTIDE TRANSPORT SYSTEM PERMEASE PROTEIN APPC"/>
    <property type="match status" value="1"/>
</dbReference>
<name>A0A0D8BBJ7_9ACTN</name>
<evidence type="ECO:0000256" key="8">
    <source>
        <dbReference type="SAM" id="MobiDB-lite"/>
    </source>
</evidence>
<feature type="compositionally biased region" description="Low complexity" evidence="8">
    <location>
        <begin position="289"/>
        <end position="303"/>
    </location>
</feature>
<evidence type="ECO:0000259" key="9">
    <source>
        <dbReference type="PROSITE" id="PS50928"/>
    </source>
</evidence>
<proteinExistence type="inferred from homology"/>
<keyword evidence="5 7" id="KW-1133">Transmembrane helix</keyword>
<feature type="transmembrane region" description="Helical" evidence="7">
    <location>
        <begin position="82"/>
        <end position="105"/>
    </location>
</feature>
<dbReference type="Pfam" id="PF00528">
    <property type="entry name" value="BPD_transp_1"/>
    <property type="match status" value="1"/>
</dbReference>
<evidence type="ECO:0000256" key="6">
    <source>
        <dbReference type="ARBA" id="ARBA00023136"/>
    </source>
</evidence>
<evidence type="ECO:0000256" key="3">
    <source>
        <dbReference type="ARBA" id="ARBA00022475"/>
    </source>
</evidence>
<evidence type="ECO:0000313" key="10">
    <source>
        <dbReference type="EMBL" id="KJE20737.1"/>
    </source>
</evidence>
<dbReference type="AlphaFoldDB" id="A0A0D8BBJ7"/>
<feature type="transmembrane region" description="Helical" evidence="7">
    <location>
        <begin position="199"/>
        <end position="222"/>
    </location>
</feature>
<feature type="transmembrane region" description="Helical" evidence="7">
    <location>
        <begin position="20"/>
        <end position="38"/>
    </location>
</feature>